<protein>
    <submittedName>
        <fullName evidence="2">Prepilin-type cleavage/methylation domain-containing protein</fullName>
    </submittedName>
</protein>
<proteinExistence type="predicted"/>
<dbReference type="EMBL" id="PUIB01000027">
    <property type="protein sequence ID" value="PQO27738.1"/>
    <property type="molecule type" value="Genomic_DNA"/>
</dbReference>
<dbReference type="InterPro" id="IPR045584">
    <property type="entry name" value="Pilin-like"/>
</dbReference>
<dbReference type="NCBIfam" id="TIGR04294">
    <property type="entry name" value="pre_pil_HX9DG"/>
    <property type="match status" value="1"/>
</dbReference>
<dbReference type="InterPro" id="IPR011453">
    <property type="entry name" value="DUF1559"/>
</dbReference>
<dbReference type="InterPro" id="IPR027558">
    <property type="entry name" value="Pre_pil_HX9DG_C"/>
</dbReference>
<name>A0A2S8F6H1_9BACT</name>
<dbReference type="AlphaFoldDB" id="A0A2S8F6H1"/>
<organism evidence="2 3">
    <name type="scientific">Blastopirellula marina</name>
    <dbReference type="NCBI Taxonomy" id="124"/>
    <lineage>
        <taxon>Bacteria</taxon>
        <taxon>Pseudomonadati</taxon>
        <taxon>Planctomycetota</taxon>
        <taxon>Planctomycetia</taxon>
        <taxon>Pirellulales</taxon>
        <taxon>Pirellulaceae</taxon>
        <taxon>Blastopirellula</taxon>
    </lineage>
</organism>
<dbReference type="SUPFAM" id="SSF54523">
    <property type="entry name" value="Pili subunits"/>
    <property type="match status" value="1"/>
</dbReference>
<dbReference type="PANTHER" id="PTHR30093:SF2">
    <property type="entry name" value="TYPE II SECRETION SYSTEM PROTEIN H"/>
    <property type="match status" value="1"/>
</dbReference>
<dbReference type="PANTHER" id="PTHR30093">
    <property type="entry name" value="GENERAL SECRETION PATHWAY PROTEIN G"/>
    <property type="match status" value="1"/>
</dbReference>
<dbReference type="Gene3D" id="3.30.700.10">
    <property type="entry name" value="Glycoprotein, Type 4 Pilin"/>
    <property type="match status" value="1"/>
</dbReference>
<reference evidence="2 3" key="1">
    <citation type="submission" date="2018-02" db="EMBL/GenBank/DDBJ databases">
        <title>Comparative genomes isolates from brazilian mangrove.</title>
        <authorList>
            <person name="Araujo J.E."/>
            <person name="Taketani R.G."/>
            <person name="Silva M.C.P."/>
            <person name="Loureco M.V."/>
            <person name="Andreote F.D."/>
        </authorList>
    </citation>
    <scope>NUCLEOTIDE SEQUENCE [LARGE SCALE GENOMIC DNA]</scope>
    <source>
        <strain evidence="2 3">NAP PRIS-MGV</strain>
    </source>
</reference>
<feature type="domain" description="DUF1559" evidence="1">
    <location>
        <begin position="22"/>
        <end position="287"/>
    </location>
</feature>
<sequence>MELLIVVATIGLIVALLLPSVQQAREVSRRMQCTNNLKQLGVALHSYHDTFAAFPYREGGPGQHQFNGGAIAPFQRLSGYVSLLPLIEQGQVIEELKLTGLSKAPWESTYQPWKQSFALLRCPSSPEHFVQDGIGDANYAFCAGDSVETESLQPRGIFGLVDHATFDSITDGSTYTIALAERSFPSGQRDMRNVNFGSDPETPAECAVTFDPFSGYAKSNPAPGGRWSDGGSAFSAVNTCLPPNSPQCAYASHEAQNGFYTASSEHPEGVMCVFADGSVRFITDAVDCGNQGAQPVTTGASPYGIWGSMGSKGGNELGPGV</sequence>
<comment type="caution">
    <text evidence="2">The sequence shown here is derived from an EMBL/GenBank/DDBJ whole genome shotgun (WGS) entry which is preliminary data.</text>
</comment>
<evidence type="ECO:0000313" key="2">
    <source>
        <dbReference type="EMBL" id="PQO27738.1"/>
    </source>
</evidence>
<gene>
    <name evidence="2" type="ORF">C5Y98_26950</name>
</gene>
<evidence type="ECO:0000259" key="1">
    <source>
        <dbReference type="Pfam" id="PF07596"/>
    </source>
</evidence>
<dbReference type="Pfam" id="PF07596">
    <property type="entry name" value="SBP_bac_10"/>
    <property type="match status" value="1"/>
</dbReference>
<evidence type="ECO:0000313" key="3">
    <source>
        <dbReference type="Proteomes" id="UP000239388"/>
    </source>
</evidence>
<accession>A0A2S8F6H1</accession>
<dbReference type="Proteomes" id="UP000239388">
    <property type="component" value="Unassembled WGS sequence"/>
</dbReference>